<feature type="transmembrane region" description="Helical" evidence="6">
    <location>
        <begin position="60"/>
        <end position="85"/>
    </location>
</feature>
<evidence type="ECO:0000256" key="2">
    <source>
        <dbReference type="ARBA" id="ARBA00022475"/>
    </source>
</evidence>
<protein>
    <submittedName>
        <fullName evidence="8">RDD family protein</fullName>
    </submittedName>
</protein>
<evidence type="ECO:0000256" key="5">
    <source>
        <dbReference type="ARBA" id="ARBA00023136"/>
    </source>
</evidence>
<evidence type="ECO:0000259" key="7">
    <source>
        <dbReference type="Pfam" id="PF06271"/>
    </source>
</evidence>
<comment type="caution">
    <text evidence="8">The sequence shown here is derived from an EMBL/GenBank/DDBJ whole genome shotgun (WGS) entry which is preliminary data.</text>
</comment>
<dbReference type="PANTHER" id="PTHR36115:SF6">
    <property type="entry name" value="PROLINE-RICH ANTIGEN HOMOLOG"/>
    <property type="match status" value="1"/>
</dbReference>
<dbReference type="InterPro" id="IPR051791">
    <property type="entry name" value="Pra-immunoreactive"/>
</dbReference>
<feature type="transmembrane region" description="Helical" evidence="6">
    <location>
        <begin position="20"/>
        <end position="39"/>
    </location>
</feature>
<evidence type="ECO:0000256" key="6">
    <source>
        <dbReference type="SAM" id="Phobius"/>
    </source>
</evidence>
<dbReference type="PANTHER" id="PTHR36115">
    <property type="entry name" value="PROLINE-RICH ANTIGEN HOMOLOG-RELATED"/>
    <property type="match status" value="1"/>
</dbReference>
<gene>
    <name evidence="8" type="ORF">ACFSJG_27005</name>
</gene>
<dbReference type="InterPro" id="IPR010432">
    <property type="entry name" value="RDD"/>
</dbReference>
<dbReference type="Pfam" id="PF06271">
    <property type="entry name" value="RDD"/>
    <property type="match status" value="1"/>
</dbReference>
<comment type="subcellular location">
    <subcellularLocation>
        <location evidence="1">Cell membrane</location>
        <topology evidence="1">Multi-pass membrane protein</topology>
    </subcellularLocation>
</comment>
<keyword evidence="9" id="KW-1185">Reference proteome</keyword>
<evidence type="ECO:0000256" key="4">
    <source>
        <dbReference type="ARBA" id="ARBA00022989"/>
    </source>
</evidence>
<accession>A0ABW4PC25</accession>
<evidence type="ECO:0000256" key="3">
    <source>
        <dbReference type="ARBA" id="ARBA00022692"/>
    </source>
</evidence>
<reference evidence="9" key="1">
    <citation type="journal article" date="2019" name="Int. J. Syst. Evol. Microbiol.">
        <title>The Global Catalogue of Microorganisms (GCM) 10K type strain sequencing project: providing services to taxonomists for standard genome sequencing and annotation.</title>
        <authorList>
            <consortium name="The Broad Institute Genomics Platform"/>
            <consortium name="The Broad Institute Genome Sequencing Center for Infectious Disease"/>
            <person name="Wu L."/>
            <person name="Ma J."/>
        </authorList>
    </citation>
    <scope>NUCLEOTIDE SEQUENCE [LARGE SCALE GENOMIC DNA]</scope>
    <source>
        <strain evidence="9">DT72</strain>
    </source>
</reference>
<feature type="transmembrane region" description="Helical" evidence="6">
    <location>
        <begin position="122"/>
        <end position="144"/>
    </location>
</feature>
<keyword evidence="3 6" id="KW-0812">Transmembrane</keyword>
<keyword evidence="5 6" id="KW-0472">Membrane</keyword>
<proteinExistence type="predicted"/>
<evidence type="ECO:0000256" key="1">
    <source>
        <dbReference type="ARBA" id="ARBA00004651"/>
    </source>
</evidence>
<dbReference type="Proteomes" id="UP001597286">
    <property type="component" value="Unassembled WGS sequence"/>
</dbReference>
<dbReference type="RefSeq" id="WP_378488326.1">
    <property type="nucleotide sequence ID" value="NZ_JBHUFB010000022.1"/>
</dbReference>
<dbReference type="EMBL" id="JBHUFB010000022">
    <property type="protein sequence ID" value="MFD1815882.1"/>
    <property type="molecule type" value="Genomic_DNA"/>
</dbReference>
<name>A0ABW4PC25_9NOCA</name>
<sequence>MPAYPYASWWARLTAYMLDAIVVPLVGYVLAGVGAFIAFKDTSSTTVTNRTDYFTETTTNLDGVSGTGIAIMVGGILLALALVVWNNVFRQGRTGQTVAKSWLDIAVVREADGRPLGAGMAFVRWLLLVVLGDLCLLNFLWPLWDPRSRCWHDMIVSTVVVRTE</sequence>
<keyword evidence="2" id="KW-1003">Cell membrane</keyword>
<keyword evidence="4 6" id="KW-1133">Transmembrane helix</keyword>
<feature type="domain" description="RDD" evidence="7">
    <location>
        <begin position="6"/>
        <end position="155"/>
    </location>
</feature>
<evidence type="ECO:0000313" key="8">
    <source>
        <dbReference type="EMBL" id="MFD1815882.1"/>
    </source>
</evidence>
<organism evidence="8 9">
    <name type="scientific">Rhodococcus gannanensis</name>
    <dbReference type="NCBI Taxonomy" id="1960308"/>
    <lineage>
        <taxon>Bacteria</taxon>
        <taxon>Bacillati</taxon>
        <taxon>Actinomycetota</taxon>
        <taxon>Actinomycetes</taxon>
        <taxon>Mycobacteriales</taxon>
        <taxon>Nocardiaceae</taxon>
        <taxon>Rhodococcus</taxon>
    </lineage>
</organism>
<evidence type="ECO:0000313" key="9">
    <source>
        <dbReference type="Proteomes" id="UP001597286"/>
    </source>
</evidence>